<proteinExistence type="predicted"/>
<dbReference type="NCBIfam" id="TIGR03275">
    <property type="entry name" value="methan_mark_8"/>
    <property type="match status" value="1"/>
</dbReference>
<dbReference type="Pfam" id="PF09872">
    <property type="entry name" value="DUF2099"/>
    <property type="match status" value="1"/>
</dbReference>
<accession>E3GYC0</accession>
<dbReference type="STRING" id="523846.Mfer_0502"/>
<dbReference type="PIRSF" id="PIRSF004929">
    <property type="entry name" value="UCP004929"/>
    <property type="match status" value="1"/>
</dbReference>
<organism evidence="1 2">
    <name type="scientific">Methanothermus fervidus (strain ATCC 43054 / DSM 2088 / JCM 10308 / V24 S)</name>
    <dbReference type="NCBI Taxonomy" id="523846"/>
    <lineage>
        <taxon>Archaea</taxon>
        <taxon>Methanobacteriati</taxon>
        <taxon>Methanobacteriota</taxon>
        <taxon>Methanomada group</taxon>
        <taxon>Methanobacteria</taxon>
        <taxon>Methanobacteriales</taxon>
        <taxon>Methanothermaceae</taxon>
        <taxon>Methanothermus</taxon>
    </lineage>
</organism>
<dbReference type="Proteomes" id="UP000002315">
    <property type="component" value="Chromosome"/>
</dbReference>
<sequence>MKDKHIIEALGKTKIIIRDGNVEYVGKPLIKYCPIFYKYRGIKKITRKAIKENIEFRIKDFGMCTPKRKLYMEKYLSYGTSEIISSLLQDKILDCAVMVCDGAGTVIVNDPMLAQGIGGRISGIISTTPIETIIKTIGEDNVLNKKTAEIDQVKGVKKAIDKGYKSIAVTVTSVKEAIEIRKIAPRACIFAVHLTGISKNDAEKLFEVADIITSCASKYIRKIGDKKALLKVGRSIPVYAATKKGKKILLKFKTAKKGSSNSYGQPYPLI</sequence>
<dbReference type="OrthoDB" id="358516at2157"/>
<dbReference type="InterPro" id="IPR009181">
    <property type="entry name" value="Methan_mark_8"/>
</dbReference>
<evidence type="ECO:0000313" key="2">
    <source>
        <dbReference type="Proteomes" id="UP000002315"/>
    </source>
</evidence>
<name>E3GYC0_METFV</name>
<dbReference type="AlphaFoldDB" id="E3GYC0"/>
<reference evidence="1 2" key="1">
    <citation type="journal article" date="2010" name="Stand. Genomic Sci.">
        <title>Complete genome sequence of Methanothermus fervidus type strain (V24S).</title>
        <authorList>
            <person name="Anderson I."/>
            <person name="Djao O.D."/>
            <person name="Misra M."/>
            <person name="Chertkov O."/>
            <person name="Nolan M."/>
            <person name="Lucas S."/>
            <person name="Lapidus A."/>
            <person name="Del Rio T.G."/>
            <person name="Tice H."/>
            <person name="Cheng J.F."/>
            <person name="Tapia R."/>
            <person name="Han C."/>
            <person name="Goodwin L."/>
            <person name="Pitluck S."/>
            <person name="Liolios K."/>
            <person name="Ivanova N."/>
            <person name="Mavromatis K."/>
            <person name="Mikhailova N."/>
            <person name="Pati A."/>
            <person name="Brambilla E."/>
            <person name="Chen A."/>
            <person name="Palaniappan K."/>
            <person name="Land M."/>
            <person name="Hauser L."/>
            <person name="Chang Y.J."/>
            <person name="Jeffries C.D."/>
            <person name="Sikorski J."/>
            <person name="Spring S."/>
            <person name="Rohde M."/>
            <person name="Eichinger K."/>
            <person name="Huber H."/>
            <person name="Wirth R."/>
            <person name="Goker M."/>
            <person name="Detter J.C."/>
            <person name="Woyke T."/>
            <person name="Bristow J."/>
            <person name="Eisen J.A."/>
            <person name="Markowitz V."/>
            <person name="Hugenholtz P."/>
            <person name="Klenk H.P."/>
            <person name="Kyrpides N.C."/>
        </authorList>
    </citation>
    <scope>NUCLEOTIDE SEQUENCE [LARGE SCALE GENOMIC DNA]</scope>
    <source>
        <strain evidence="2">ATCC 43054 / DSM 2088 / JCM 10308 / V24 S</strain>
    </source>
</reference>
<dbReference type="KEGG" id="mfv:Mfer_0502"/>
<dbReference type="HOGENOM" id="CLU_982163_0_0_2"/>
<gene>
    <name evidence="1" type="ordered locus">Mfer_0502</name>
</gene>
<protein>
    <submittedName>
        <fullName evidence="1">Methanogenesis marker protein 8</fullName>
    </submittedName>
</protein>
<evidence type="ECO:0000313" key="1">
    <source>
        <dbReference type="EMBL" id="ADP77302.1"/>
    </source>
</evidence>
<dbReference type="EMBL" id="CP002278">
    <property type="protein sequence ID" value="ADP77302.1"/>
    <property type="molecule type" value="Genomic_DNA"/>
</dbReference>
<keyword evidence="2" id="KW-1185">Reference proteome</keyword>